<dbReference type="KEGG" id="msto:MSTO_08840"/>
<evidence type="ECO:0000313" key="3">
    <source>
        <dbReference type="Proteomes" id="UP000467130"/>
    </source>
</evidence>
<sequence length="116" mass="11920">MRQVTFKMVAAGDGSPETPTGYCYYLLAHAIATVLLLITLVAAVWQFMDWVVTPSCPEAMSASSSAVAAAAGTTAPLAAQPAHSAAPASYRNTARTEALGSFMTDSGDCSCPKSGK</sequence>
<evidence type="ECO:0000313" key="2">
    <source>
        <dbReference type="EMBL" id="BBY20679.1"/>
    </source>
</evidence>
<name>A0A7I7Q358_9MYCO</name>
<organism evidence="2 3">
    <name type="scientific">Mycobacterium stomatepiae</name>
    <dbReference type="NCBI Taxonomy" id="470076"/>
    <lineage>
        <taxon>Bacteria</taxon>
        <taxon>Bacillati</taxon>
        <taxon>Actinomycetota</taxon>
        <taxon>Actinomycetes</taxon>
        <taxon>Mycobacteriales</taxon>
        <taxon>Mycobacteriaceae</taxon>
        <taxon>Mycobacterium</taxon>
        <taxon>Mycobacterium simiae complex</taxon>
    </lineage>
</organism>
<keyword evidence="1" id="KW-0812">Transmembrane</keyword>
<dbReference type="Proteomes" id="UP000467130">
    <property type="component" value="Chromosome"/>
</dbReference>
<keyword evidence="1" id="KW-0472">Membrane</keyword>
<proteinExistence type="predicted"/>
<accession>A0A7I7Q358</accession>
<evidence type="ECO:0000256" key="1">
    <source>
        <dbReference type="SAM" id="Phobius"/>
    </source>
</evidence>
<feature type="transmembrane region" description="Helical" evidence="1">
    <location>
        <begin position="24"/>
        <end position="45"/>
    </location>
</feature>
<dbReference type="RefSeq" id="WP_163788697.1">
    <property type="nucleotide sequence ID" value="NZ_AP022587.1"/>
</dbReference>
<keyword evidence="1" id="KW-1133">Transmembrane helix</keyword>
<dbReference type="EMBL" id="AP022587">
    <property type="protein sequence ID" value="BBY20679.1"/>
    <property type="molecule type" value="Genomic_DNA"/>
</dbReference>
<protein>
    <submittedName>
        <fullName evidence="2">Uncharacterized protein</fullName>
    </submittedName>
</protein>
<keyword evidence="3" id="KW-1185">Reference proteome</keyword>
<reference evidence="2 3" key="1">
    <citation type="journal article" date="2019" name="Emerg. Microbes Infect.">
        <title>Comprehensive subspecies identification of 175 nontuberculous mycobacteria species based on 7547 genomic profiles.</title>
        <authorList>
            <person name="Matsumoto Y."/>
            <person name="Kinjo T."/>
            <person name="Motooka D."/>
            <person name="Nabeya D."/>
            <person name="Jung N."/>
            <person name="Uechi K."/>
            <person name="Horii T."/>
            <person name="Iida T."/>
            <person name="Fujita J."/>
            <person name="Nakamura S."/>
        </authorList>
    </citation>
    <scope>NUCLEOTIDE SEQUENCE [LARGE SCALE GENOMIC DNA]</scope>
    <source>
        <strain evidence="2 3">JCM 17783</strain>
    </source>
</reference>
<dbReference type="AlphaFoldDB" id="A0A7I7Q358"/>
<gene>
    <name evidence="2" type="ORF">MSTO_08840</name>
</gene>